<keyword evidence="10" id="KW-0739">Sodium transport</keyword>
<dbReference type="AlphaFoldDB" id="A0A2W5UP13"/>
<dbReference type="InterPro" id="IPR051163">
    <property type="entry name" value="Sodium:Solute_Symporter_SSF"/>
</dbReference>
<dbReference type="PANTHER" id="PTHR42985:SF47">
    <property type="entry name" value="INTEGRAL MEMBRANE TRANSPORT PROTEIN"/>
    <property type="match status" value="1"/>
</dbReference>
<feature type="transmembrane region" description="Helical" evidence="12">
    <location>
        <begin position="506"/>
        <end position="523"/>
    </location>
</feature>
<evidence type="ECO:0000256" key="1">
    <source>
        <dbReference type="ARBA" id="ARBA00004651"/>
    </source>
</evidence>
<evidence type="ECO:0000256" key="12">
    <source>
        <dbReference type="SAM" id="Phobius"/>
    </source>
</evidence>
<keyword evidence="4" id="KW-1003">Cell membrane</keyword>
<evidence type="ECO:0000256" key="10">
    <source>
        <dbReference type="ARBA" id="ARBA00023201"/>
    </source>
</evidence>
<name>A0A2W5UP13_9BACT</name>
<keyword evidence="6 12" id="KW-1133">Transmembrane helix</keyword>
<feature type="transmembrane region" description="Helical" evidence="12">
    <location>
        <begin position="397"/>
        <end position="430"/>
    </location>
</feature>
<proteinExistence type="inferred from homology"/>
<keyword evidence="5 12" id="KW-0812">Transmembrane</keyword>
<protein>
    <submittedName>
        <fullName evidence="13">Sodium:solute symporter</fullName>
    </submittedName>
</protein>
<dbReference type="PROSITE" id="PS50283">
    <property type="entry name" value="NA_SOLUT_SYMP_3"/>
    <property type="match status" value="1"/>
</dbReference>
<dbReference type="EMBL" id="QFQP01000016">
    <property type="protein sequence ID" value="PZR10748.1"/>
    <property type="molecule type" value="Genomic_DNA"/>
</dbReference>
<dbReference type="PANTHER" id="PTHR42985">
    <property type="entry name" value="SODIUM-COUPLED MONOCARBOXYLATE TRANSPORTER"/>
    <property type="match status" value="1"/>
</dbReference>
<evidence type="ECO:0000256" key="11">
    <source>
        <dbReference type="RuleBase" id="RU362091"/>
    </source>
</evidence>
<keyword evidence="8" id="KW-0406">Ion transport</keyword>
<evidence type="ECO:0000256" key="8">
    <source>
        <dbReference type="ARBA" id="ARBA00023065"/>
    </source>
</evidence>
<evidence type="ECO:0000256" key="4">
    <source>
        <dbReference type="ARBA" id="ARBA00022475"/>
    </source>
</evidence>
<feature type="transmembrane region" description="Helical" evidence="12">
    <location>
        <begin position="231"/>
        <end position="250"/>
    </location>
</feature>
<dbReference type="InterPro" id="IPR038377">
    <property type="entry name" value="Na/Glc_symporter_sf"/>
</dbReference>
<accession>A0A2W5UP13</accession>
<evidence type="ECO:0000256" key="7">
    <source>
        <dbReference type="ARBA" id="ARBA00023053"/>
    </source>
</evidence>
<dbReference type="GO" id="GO:0015293">
    <property type="term" value="F:symporter activity"/>
    <property type="evidence" value="ECO:0007669"/>
    <property type="project" value="TreeGrafter"/>
</dbReference>
<comment type="caution">
    <text evidence="13">The sequence shown here is derived from an EMBL/GenBank/DDBJ whole genome shotgun (WGS) entry which is preliminary data.</text>
</comment>
<keyword evidence="7" id="KW-0915">Sodium</keyword>
<dbReference type="InterPro" id="IPR001734">
    <property type="entry name" value="Na/solute_symporter"/>
</dbReference>
<dbReference type="Proteomes" id="UP000249061">
    <property type="component" value="Unassembled WGS sequence"/>
</dbReference>
<sequence length="557" mass="61159">MTGLDWLVLFATITLIVSFGVWKTRGKQTAANYLRGGNDAKWWTIGLSIMATQASAITFLSTPGQAFEDGLGFVQFYFGVPIAMVILSATIVPIYFRTRVLTAYEYLEQRFDLKTRQLTAVIFLLQRALGAGLSIYAPAIILSTVLGWSLIWTNLVIGLLVIAYTVSGGTRAVNQTQQLQMTVMMSGMVLAFVYVIFTLPGEVGFTDAFGVAGALGKMNAVDFTPRTDTRYTFWSGITGGTLVALAYFGTDQSQVQRYLSGETLQQTRMGLMMNGLLKVPMQLLILSVGVLVYVFFQFNPSPVFWNKPELEAARRSPQAAQLAVLEQRHDELSTQKRALLATWLEKRDDATVTELRALEKQDRSVRDDARKLVKRVNPSANVKDADYVFLTFVISRFPAGLVGLLLAVILCAAMSATASALNALGTTMVVDFYRRTWRPQATDADGVKAGKWFTVMWGGLAMSFAMFAGQVDNLIQAGNILGSIFYGPMLGVFLVGFFFKSARGTPVFIATLLAQAAVVITWLSSDIGYLWWNVIGVVGVVVFTLTLQRVIPARAAH</sequence>
<keyword evidence="3" id="KW-0813">Transport</keyword>
<dbReference type="Gene3D" id="1.20.1730.10">
    <property type="entry name" value="Sodium/glucose cotransporter"/>
    <property type="match status" value="1"/>
</dbReference>
<feature type="transmembrane region" description="Helical" evidence="12">
    <location>
        <begin position="6"/>
        <end position="22"/>
    </location>
</feature>
<feature type="transmembrane region" description="Helical" evidence="12">
    <location>
        <begin position="145"/>
        <end position="167"/>
    </location>
</feature>
<dbReference type="GO" id="GO:0005886">
    <property type="term" value="C:plasma membrane"/>
    <property type="evidence" value="ECO:0007669"/>
    <property type="project" value="UniProtKB-SubCell"/>
</dbReference>
<evidence type="ECO:0000313" key="13">
    <source>
        <dbReference type="EMBL" id="PZR10748.1"/>
    </source>
</evidence>
<dbReference type="Pfam" id="PF00474">
    <property type="entry name" value="SSF"/>
    <property type="match status" value="2"/>
</dbReference>
<feature type="transmembrane region" description="Helical" evidence="12">
    <location>
        <begin position="271"/>
        <end position="296"/>
    </location>
</feature>
<evidence type="ECO:0000256" key="3">
    <source>
        <dbReference type="ARBA" id="ARBA00022448"/>
    </source>
</evidence>
<feature type="transmembrane region" description="Helical" evidence="12">
    <location>
        <begin position="74"/>
        <end position="96"/>
    </location>
</feature>
<feature type="transmembrane region" description="Helical" evidence="12">
    <location>
        <begin position="42"/>
        <end position="62"/>
    </location>
</feature>
<evidence type="ECO:0000256" key="2">
    <source>
        <dbReference type="ARBA" id="ARBA00006434"/>
    </source>
</evidence>
<gene>
    <name evidence="13" type="ORF">DI536_18905</name>
</gene>
<reference evidence="13 14" key="1">
    <citation type="submission" date="2017-08" db="EMBL/GenBank/DDBJ databases">
        <title>Infants hospitalized years apart are colonized by the same room-sourced microbial strains.</title>
        <authorList>
            <person name="Brooks B."/>
            <person name="Olm M.R."/>
            <person name="Firek B.A."/>
            <person name="Baker R."/>
            <person name="Thomas B.C."/>
            <person name="Morowitz M.J."/>
            <person name="Banfield J.F."/>
        </authorList>
    </citation>
    <scope>NUCLEOTIDE SEQUENCE [LARGE SCALE GENOMIC DNA]</scope>
    <source>
        <strain evidence="13">S2_003_000_R2_14</strain>
    </source>
</reference>
<keyword evidence="9 12" id="KW-0472">Membrane</keyword>
<comment type="similarity">
    <text evidence="2 11">Belongs to the sodium:solute symporter (SSF) (TC 2.A.21) family.</text>
</comment>
<organism evidence="13 14">
    <name type="scientific">Archangium gephyra</name>
    <dbReference type="NCBI Taxonomy" id="48"/>
    <lineage>
        <taxon>Bacteria</taxon>
        <taxon>Pseudomonadati</taxon>
        <taxon>Myxococcota</taxon>
        <taxon>Myxococcia</taxon>
        <taxon>Myxococcales</taxon>
        <taxon>Cystobacterineae</taxon>
        <taxon>Archangiaceae</taxon>
        <taxon>Archangium</taxon>
    </lineage>
</organism>
<evidence type="ECO:0000256" key="6">
    <source>
        <dbReference type="ARBA" id="ARBA00022989"/>
    </source>
</evidence>
<dbReference type="GO" id="GO:0006814">
    <property type="term" value="P:sodium ion transport"/>
    <property type="evidence" value="ECO:0007669"/>
    <property type="project" value="UniProtKB-KW"/>
</dbReference>
<evidence type="ECO:0000256" key="5">
    <source>
        <dbReference type="ARBA" id="ARBA00022692"/>
    </source>
</evidence>
<comment type="subcellular location">
    <subcellularLocation>
        <location evidence="1">Cell membrane</location>
        <topology evidence="1">Multi-pass membrane protein</topology>
    </subcellularLocation>
</comment>
<feature type="transmembrane region" description="Helical" evidence="12">
    <location>
        <begin position="117"/>
        <end position="139"/>
    </location>
</feature>
<dbReference type="CDD" id="cd11494">
    <property type="entry name" value="SLC5sbd_NIS-like_u2"/>
    <property type="match status" value="1"/>
</dbReference>
<evidence type="ECO:0000256" key="9">
    <source>
        <dbReference type="ARBA" id="ARBA00023136"/>
    </source>
</evidence>
<feature type="transmembrane region" description="Helical" evidence="12">
    <location>
        <begin position="480"/>
        <end position="499"/>
    </location>
</feature>
<feature type="transmembrane region" description="Helical" evidence="12">
    <location>
        <begin position="529"/>
        <end position="547"/>
    </location>
</feature>
<feature type="transmembrane region" description="Helical" evidence="12">
    <location>
        <begin position="450"/>
        <end position="468"/>
    </location>
</feature>
<evidence type="ECO:0000313" key="14">
    <source>
        <dbReference type="Proteomes" id="UP000249061"/>
    </source>
</evidence>